<protein>
    <submittedName>
        <fullName evidence="2">Uncharacterized protein</fullName>
    </submittedName>
</protein>
<name>A0A1Y1ZD96_9PLEO</name>
<evidence type="ECO:0000313" key="3">
    <source>
        <dbReference type="Proteomes" id="UP000193144"/>
    </source>
</evidence>
<sequence>MGTRVDNLSGELAIVKCSGTVGSDTATPVTPQKFGSVQPRSFSMLKLGQLEQLHNSLKEQVQALKEKSKPLDQRSGALEGSVNEASRDPSEKVLSAVAQLGIAVNKIGQQVNTMAQGLRNLHERIVGLEKRVFTERGYMGSSTPMALQHTLSNGYVLQRPTASSTQAQLATVDLTGNVPHRNERPPQQQPGRPHSAQGAPDPRLQAATRPLADPILSRQRPPQPVGQNPQHPPGTFQLQQRAPQPAQQPPRGSMALPSHPTIYQQLANWQHYPLQGPR</sequence>
<reference evidence="2 3" key="1">
    <citation type="submission" date="2016-07" db="EMBL/GenBank/DDBJ databases">
        <title>Pervasive Adenine N6-methylation of Active Genes in Fungi.</title>
        <authorList>
            <consortium name="DOE Joint Genome Institute"/>
            <person name="Mondo S.J."/>
            <person name="Dannebaum R.O."/>
            <person name="Kuo R.C."/>
            <person name="Labutti K."/>
            <person name="Haridas S."/>
            <person name="Kuo A."/>
            <person name="Salamov A."/>
            <person name="Ahrendt S.R."/>
            <person name="Lipzen A."/>
            <person name="Sullivan W."/>
            <person name="Andreopoulos W.B."/>
            <person name="Clum A."/>
            <person name="Lindquist E."/>
            <person name="Daum C."/>
            <person name="Ramamoorthy G.K."/>
            <person name="Gryganskyi A."/>
            <person name="Culley D."/>
            <person name="Magnuson J.K."/>
            <person name="James T.Y."/>
            <person name="O'Malley M.A."/>
            <person name="Stajich J.E."/>
            <person name="Spatafora J.W."/>
            <person name="Visel A."/>
            <person name="Grigoriev I.V."/>
        </authorList>
    </citation>
    <scope>NUCLEOTIDE SEQUENCE [LARGE SCALE GENOMIC DNA]</scope>
    <source>
        <strain evidence="2 3">CBS 115471</strain>
    </source>
</reference>
<dbReference type="EMBL" id="MCFA01000105">
    <property type="protein sequence ID" value="ORY07947.1"/>
    <property type="molecule type" value="Genomic_DNA"/>
</dbReference>
<dbReference type="Proteomes" id="UP000193144">
    <property type="component" value="Unassembled WGS sequence"/>
</dbReference>
<accession>A0A1Y1ZD96</accession>
<proteinExistence type="predicted"/>
<organism evidence="2 3">
    <name type="scientific">Clohesyomyces aquaticus</name>
    <dbReference type="NCBI Taxonomy" id="1231657"/>
    <lineage>
        <taxon>Eukaryota</taxon>
        <taxon>Fungi</taxon>
        <taxon>Dikarya</taxon>
        <taxon>Ascomycota</taxon>
        <taxon>Pezizomycotina</taxon>
        <taxon>Dothideomycetes</taxon>
        <taxon>Pleosporomycetidae</taxon>
        <taxon>Pleosporales</taxon>
        <taxon>Lindgomycetaceae</taxon>
        <taxon>Clohesyomyces</taxon>
    </lineage>
</organism>
<feature type="region of interest" description="Disordered" evidence="1">
    <location>
        <begin position="176"/>
        <end position="262"/>
    </location>
</feature>
<comment type="caution">
    <text evidence="2">The sequence shown here is derived from an EMBL/GenBank/DDBJ whole genome shotgun (WGS) entry which is preliminary data.</text>
</comment>
<evidence type="ECO:0000313" key="2">
    <source>
        <dbReference type="EMBL" id="ORY07947.1"/>
    </source>
</evidence>
<feature type="region of interest" description="Disordered" evidence="1">
    <location>
        <begin position="64"/>
        <end position="86"/>
    </location>
</feature>
<keyword evidence="3" id="KW-1185">Reference proteome</keyword>
<evidence type="ECO:0000256" key="1">
    <source>
        <dbReference type="SAM" id="MobiDB-lite"/>
    </source>
</evidence>
<gene>
    <name evidence="2" type="ORF">BCR34DRAFT_616561</name>
</gene>
<dbReference type="AlphaFoldDB" id="A0A1Y1ZD96"/>
<feature type="compositionally biased region" description="Low complexity" evidence="1">
    <location>
        <begin position="239"/>
        <end position="251"/>
    </location>
</feature>